<evidence type="ECO:0000256" key="1">
    <source>
        <dbReference type="ARBA" id="ARBA00001554"/>
    </source>
</evidence>
<reference evidence="5" key="1">
    <citation type="journal article" date="2020" name="Stud. Mycol.">
        <title>101 Dothideomycetes genomes: a test case for predicting lifestyles and emergence of pathogens.</title>
        <authorList>
            <person name="Haridas S."/>
            <person name="Albert R."/>
            <person name="Binder M."/>
            <person name="Bloem J."/>
            <person name="Labutti K."/>
            <person name="Salamov A."/>
            <person name="Andreopoulos B."/>
            <person name="Baker S."/>
            <person name="Barry K."/>
            <person name="Bills G."/>
            <person name="Bluhm B."/>
            <person name="Cannon C."/>
            <person name="Castanera R."/>
            <person name="Culley D."/>
            <person name="Daum C."/>
            <person name="Ezra D."/>
            <person name="Gonzalez J."/>
            <person name="Henrissat B."/>
            <person name="Kuo A."/>
            <person name="Liang C."/>
            <person name="Lipzen A."/>
            <person name="Lutzoni F."/>
            <person name="Magnuson J."/>
            <person name="Mondo S."/>
            <person name="Nolan M."/>
            <person name="Ohm R."/>
            <person name="Pangilinan J."/>
            <person name="Park H.-J."/>
            <person name="Ramirez L."/>
            <person name="Alfaro M."/>
            <person name="Sun H."/>
            <person name="Tritt A."/>
            <person name="Yoshinaga Y."/>
            <person name="Zwiers L.-H."/>
            <person name="Turgeon B."/>
            <person name="Goodwin S."/>
            <person name="Spatafora J."/>
            <person name="Crous P."/>
            <person name="Grigoriev I."/>
        </authorList>
    </citation>
    <scope>NUCLEOTIDE SEQUENCE</scope>
    <source>
        <strain evidence="5">CBS 675.92</strain>
    </source>
</reference>
<evidence type="ECO:0000256" key="4">
    <source>
        <dbReference type="ARBA" id="ARBA00023239"/>
    </source>
</evidence>
<dbReference type="Gene3D" id="3.30.1360.20">
    <property type="entry name" value="Transcriptional coactivator/pterin dehydratase"/>
    <property type="match status" value="1"/>
</dbReference>
<proteinExistence type="inferred from homology"/>
<sequence>MVNVNVKDLHTIIGIASKSKNHHAKIITDISSLTVIWTTHHPRGISLKDTAMARYCDEQAALIGTVEKGEGKKCGPSPSDGK</sequence>
<evidence type="ECO:0000313" key="6">
    <source>
        <dbReference type="Proteomes" id="UP000800035"/>
    </source>
</evidence>
<organism evidence="5 6">
    <name type="scientific">Byssothecium circinans</name>
    <dbReference type="NCBI Taxonomy" id="147558"/>
    <lineage>
        <taxon>Eukaryota</taxon>
        <taxon>Fungi</taxon>
        <taxon>Dikarya</taxon>
        <taxon>Ascomycota</taxon>
        <taxon>Pezizomycotina</taxon>
        <taxon>Dothideomycetes</taxon>
        <taxon>Pleosporomycetidae</taxon>
        <taxon>Pleosporales</taxon>
        <taxon>Massarineae</taxon>
        <taxon>Massarinaceae</taxon>
        <taxon>Byssothecium</taxon>
    </lineage>
</organism>
<dbReference type="EMBL" id="ML977029">
    <property type="protein sequence ID" value="KAF1950090.1"/>
    <property type="molecule type" value="Genomic_DNA"/>
</dbReference>
<accession>A0A6A5TCS8</accession>
<name>A0A6A5TCS8_9PLEO</name>
<dbReference type="AlphaFoldDB" id="A0A6A5TCS8"/>
<evidence type="ECO:0000256" key="2">
    <source>
        <dbReference type="ARBA" id="ARBA00006472"/>
    </source>
</evidence>
<dbReference type="OrthoDB" id="277398at2759"/>
<keyword evidence="4" id="KW-0456">Lyase</keyword>
<evidence type="ECO:0000256" key="3">
    <source>
        <dbReference type="ARBA" id="ARBA00013252"/>
    </source>
</evidence>
<evidence type="ECO:0000313" key="5">
    <source>
        <dbReference type="EMBL" id="KAF1950090.1"/>
    </source>
</evidence>
<dbReference type="Proteomes" id="UP000800035">
    <property type="component" value="Unassembled WGS sequence"/>
</dbReference>
<dbReference type="GO" id="GO:0006729">
    <property type="term" value="P:tetrahydrobiopterin biosynthetic process"/>
    <property type="evidence" value="ECO:0007669"/>
    <property type="project" value="InterPro"/>
</dbReference>
<comment type="similarity">
    <text evidence="2">Belongs to the pterin-4-alpha-carbinolamine dehydratase family.</text>
</comment>
<keyword evidence="6" id="KW-1185">Reference proteome</keyword>
<dbReference type="Pfam" id="PF01329">
    <property type="entry name" value="Pterin_4a"/>
    <property type="match status" value="1"/>
</dbReference>
<dbReference type="SUPFAM" id="SSF55248">
    <property type="entry name" value="PCD-like"/>
    <property type="match status" value="1"/>
</dbReference>
<protein>
    <recommendedName>
        <fullName evidence="3">4a-hydroxytetrahydrobiopterin dehydratase</fullName>
        <ecNumber evidence="3">4.2.1.96</ecNumber>
    </recommendedName>
</protein>
<dbReference type="InterPro" id="IPR036428">
    <property type="entry name" value="PCD_sf"/>
</dbReference>
<comment type="catalytic activity">
    <reaction evidence="1">
        <text>(4aS,6R)-4a-hydroxy-L-erythro-5,6,7,8-tetrahydrobiopterin = (6R)-L-erythro-6,7-dihydrobiopterin + H2O</text>
        <dbReference type="Rhea" id="RHEA:11920"/>
        <dbReference type="ChEBI" id="CHEBI:15377"/>
        <dbReference type="ChEBI" id="CHEBI:15642"/>
        <dbReference type="ChEBI" id="CHEBI:43120"/>
        <dbReference type="EC" id="4.2.1.96"/>
    </reaction>
</comment>
<dbReference type="InterPro" id="IPR001533">
    <property type="entry name" value="Pterin_deHydtase"/>
</dbReference>
<gene>
    <name evidence="5" type="ORF">CC80DRAFT_497100</name>
</gene>
<dbReference type="EC" id="4.2.1.96" evidence="3"/>
<dbReference type="GO" id="GO:0008124">
    <property type="term" value="F:4-alpha-hydroxytetrahydrobiopterin dehydratase activity"/>
    <property type="evidence" value="ECO:0007669"/>
    <property type="project" value="UniProtKB-EC"/>
</dbReference>